<dbReference type="InterPro" id="IPR027417">
    <property type="entry name" value="P-loop_NTPase"/>
</dbReference>
<keyword evidence="3" id="KW-0547">Nucleotide-binding</keyword>
<dbReference type="PANTHER" id="PTHR42788:SF20">
    <property type="entry name" value="ABC TRANSPORTER ATP-BINDING PROTEIN"/>
    <property type="match status" value="1"/>
</dbReference>
<sequence>MLFQYNSPQFALSIPTLRIHRGEAVSIIGRSGVGKTTLLSLILGLVKPDHGKIAIEGDAPLAARRGGAFGVAFQNPVLLPWLNIFQNVTLPWRLRGVPADLERAEALLAGVGLWKYRHAYPGDLSGGMRSRVSLARALACAPPIFVLDEPFSSLDEFTRTQMAILVSSLQAASKSTMIFVTHNMTEALLISDRIVLLGRPRDSTKPVCIINEFSAAFRNQTSSITSSEAFRRMLAELAACFSDEEGI</sequence>
<evidence type="ECO:0000256" key="1">
    <source>
        <dbReference type="ARBA" id="ARBA00005417"/>
    </source>
</evidence>
<evidence type="ECO:0000313" key="8">
    <source>
        <dbReference type="Proteomes" id="UP000228930"/>
    </source>
</evidence>
<evidence type="ECO:0000256" key="3">
    <source>
        <dbReference type="ARBA" id="ARBA00022741"/>
    </source>
</evidence>
<dbReference type="InterPro" id="IPR050166">
    <property type="entry name" value="ABC_transporter_ATP-bind"/>
</dbReference>
<keyword evidence="8" id="KW-1185">Reference proteome</keyword>
<organism evidence="7 8">
    <name type="scientific">Bradyrhizobium nitroreducens</name>
    <dbReference type="NCBI Taxonomy" id="709803"/>
    <lineage>
        <taxon>Bacteria</taxon>
        <taxon>Pseudomonadati</taxon>
        <taxon>Pseudomonadota</taxon>
        <taxon>Alphaproteobacteria</taxon>
        <taxon>Hyphomicrobiales</taxon>
        <taxon>Nitrobacteraceae</taxon>
        <taxon>Bradyrhizobium</taxon>
    </lineage>
</organism>
<dbReference type="GO" id="GO:0016887">
    <property type="term" value="F:ATP hydrolysis activity"/>
    <property type="evidence" value="ECO:0007669"/>
    <property type="project" value="InterPro"/>
</dbReference>
<gene>
    <name evidence="7" type="ORF">TSA1_19855</name>
</gene>
<comment type="similarity">
    <text evidence="1">Belongs to the ABC transporter superfamily.</text>
</comment>
<dbReference type="PROSITE" id="PS00211">
    <property type="entry name" value="ABC_TRANSPORTER_1"/>
    <property type="match status" value="1"/>
</dbReference>
<evidence type="ECO:0000256" key="5">
    <source>
        <dbReference type="ARBA" id="ARBA00024722"/>
    </source>
</evidence>
<dbReference type="Pfam" id="PF00005">
    <property type="entry name" value="ABC_tran"/>
    <property type="match status" value="1"/>
</dbReference>
<evidence type="ECO:0000256" key="4">
    <source>
        <dbReference type="ARBA" id="ARBA00022840"/>
    </source>
</evidence>
<comment type="function">
    <text evidence="5">Involved in beta-(1--&gt;2)glucan export. Transmembrane domains (TMD) form a pore in the inner membrane and the ATP-binding domain (NBD) is responsible for energy generation.</text>
</comment>
<name>A0A2M6UNU1_9BRAD</name>
<dbReference type="InterPro" id="IPR003439">
    <property type="entry name" value="ABC_transporter-like_ATP-bd"/>
</dbReference>
<dbReference type="InterPro" id="IPR003593">
    <property type="entry name" value="AAA+_ATPase"/>
</dbReference>
<proteinExistence type="inferred from homology"/>
<dbReference type="SMART" id="SM00382">
    <property type="entry name" value="AAA"/>
    <property type="match status" value="1"/>
</dbReference>
<reference evidence="7 8" key="1">
    <citation type="submission" date="2015-06" db="EMBL/GenBank/DDBJ databases">
        <title>Comparative genome analysis of nirS-carrying Bradyrhizobium sp. strains.</title>
        <authorList>
            <person name="Ishii S."/>
            <person name="Jang J."/>
            <person name="Nishizawa T."/>
            <person name="Senoo K."/>
        </authorList>
    </citation>
    <scope>NUCLEOTIDE SEQUENCE [LARGE SCALE GENOMIC DNA]</scope>
    <source>
        <strain evidence="7 8">TSA1</strain>
    </source>
</reference>
<dbReference type="PANTHER" id="PTHR42788">
    <property type="entry name" value="TAURINE IMPORT ATP-BINDING PROTEIN-RELATED"/>
    <property type="match status" value="1"/>
</dbReference>
<dbReference type="InterPro" id="IPR017871">
    <property type="entry name" value="ABC_transporter-like_CS"/>
</dbReference>
<evidence type="ECO:0000256" key="2">
    <source>
        <dbReference type="ARBA" id="ARBA00022448"/>
    </source>
</evidence>
<accession>A0A2M6UNU1</accession>
<dbReference type="Proteomes" id="UP000228930">
    <property type="component" value="Unassembled WGS sequence"/>
</dbReference>
<comment type="caution">
    <text evidence="7">The sequence shown here is derived from an EMBL/GenBank/DDBJ whole genome shotgun (WGS) entry which is preliminary data.</text>
</comment>
<dbReference type="EMBL" id="LFJC01000003">
    <property type="protein sequence ID" value="PIT06185.1"/>
    <property type="molecule type" value="Genomic_DNA"/>
</dbReference>
<evidence type="ECO:0000259" key="6">
    <source>
        <dbReference type="PROSITE" id="PS50893"/>
    </source>
</evidence>
<dbReference type="GO" id="GO:0005524">
    <property type="term" value="F:ATP binding"/>
    <property type="evidence" value="ECO:0007669"/>
    <property type="project" value="UniProtKB-KW"/>
</dbReference>
<evidence type="ECO:0000313" key="7">
    <source>
        <dbReference type="EMBL" id="PIT06185.1"/>
    </source>
</evidence>
<keyword evidence="2" id="KW-0813">Transport</keyword>
<dbReference type="Gene3D" id="3.40.50.300">
    <property type="entry name" value="P-loop containing nucleotide triphosphate hydrolases"/>
    <property type="match status" value="1"/>
</dbReference>
<protein>
    <recommendedName>
        <fullName evidence="6">ABC transporter domain-containing protein</fullName>
    </recommendedName>
</protein>
<dbReference type="PROSITE" id="PS50893">
    <property type="entry name" value="ABC_TRANSPORTER_2"/>
    <property type="match status" value="1"/>
</dbReference>
<feature type="domain" description="ABC transporter" evidence="6">
    <location>
        <begin position="3"/>
        <end position="222"/>
    </location>
</feature>
<dbReference type="AlphaFoldDB" id="A0A2M6UNU1"/>
<dbReference type="SUPFAM" id="SSF52540">
    <property type="entry name" value="P-loop containing nucleoside triphosphate hydrolases"/>
    <property type="match status" value="1"/>
</dbReference>
<keyword evidence="4" id="KW-0067">ATP-binding</keyword>